<gene>
    <name evidence="2" type="ORF">A4X13_0g8779</name>
</gene>
<evidence type="ECO:0000313" key="2">
    <source>
        <dbReference type="EMBL" id="KAE8237458.1"/>
    </source>
</evidence>
<reference evidence="2" key="2">
    <citation type="journal article" date="2019" name="IMA Fungus">
        <title>Genome sequencing and comparison of five Tilletia species to identify candidate genes for the detection of regulated species infecting wheat.</title>
        <authorList>
            <person name="Nguyen H.D.T."/>
            <person name="Sultana T."/>
            <person name="Kesanakurti P."/>
            <person name="Hambleton S."/>
        </authorList>
    </citation>
    <scope>NUCLEOTIDE SEQUENCE</scope>
    <source>
        <strain evidence="2">DAOMC 236416</strain>
    </source>
</reference>
<name>A0A8T8SD97_9BASI</name>
<evidence type="ECO:0000256" key="1">
    <source>
        <dbReference type="SAM" id="MobiDB-lite"/>
    </source>
</evidence>
<feature type="compositionally biased region" description="Basic and acidic residues" evidence="1">
    <location>
        <begin position="174"/>
        <end position="196"/>
    </location>
</feature>
<dbReference type="AlphaFoldDB" id="A0A8T8SD97"/>
<protein>
    <submittedName>
        <fullName evidence="2">Uncharacterized protein</fullName>
    </submittedName>
</protein>
<feature type="region of interest" description="Disordered" evidence="1">
    <location>
        <begin position="61"/>
        <end position="108"/>
    </location>
</feature>
<proteinExistence type="predicted"/>
<evidence type="ECO:0000313" key="3">
    <source>
        <dbReference type="Proteomes" id="UP000077521"/>
    </source>
</evidence>
<feature type="compositionally biased region" description="Basic and acidic residues" evidence="1">
    <location>
        <begin position="66"/>
        <end position="97"/>
    </location>
</feature>
<feature type="region of interest" description="Disordered" evidence="1">
    <location>
        <begin position="169"/>
        <end position="219"/>
    </location>
</feature>
<organism evidence="2 3">
    <name type="scientific">Tilletia indica</name>
    <dbReference type="NCBI Taxonomy" id="43049"/>
    <lineage>
        <taxon>Eukaryota</taxon>
        <taxon>Fungi</taxon>
        <taxon>Dikarya</taxon>
        <taxon>Basidiomycota</taxon>
        <taxon>Ustilaginomycotina</taxon>
        <taxon>Exobasidiomycetes</taxon>
        <taxon>Tilletiales</taxon>
        <taxon>Tilletiaceae</taxon>
        <taxon>Tilletia</taxon>
    </lineage>
</organism>
<feature type="compositionally biased region" description="Low complexity" evidence="1">
    <location>
        <begin position="203"/>
        <end position="213"/>
    </location>
</feature>
<feature type="compositionally biased region" description="Basic and acidic residues" evidence="1">
    <location>
        <begin position="28"/>
        <end position="38"/>
    </location>
</feature>
<feature type="region of interest" description="Disordered" evidence="1">
    <location>
        <begin position="1"/>
        <end position="49"/>
    </location>
</feature>
<sequence>MVEKMPGVDSTRPPVVPPYVVRGSIHANHAEAKDDKENVPLPSSQSSDGGIEFLHAYKYIPGSSSKPKENKKQSKTEIKKEVFDDKDSNHASDKERSPSSSKPRYGPHMSIEVFAAKYDLSSKLLMKLLDWDINSPATASEMKQAHMTAAKLTMGETLALKAALTQWRQTQYEPRGEEEHIPERAEPNPERAEPKAKRPRPNPAASSEASTSTKKVGGS</sequence>
<dbReference type="EMBL" id="LWDF02001784">
    <property type="protein sequence ID" value="KAE8237458.1"/>
    <property type="molecule type" value="Genomic_DNA"/>
</dbReference>
<comment type="caution">
    <text evidence="2">The sequence shown here is derived from an EMBL/GenBank/DDBJ whole genome shotgun (WGS) entry which is preliminary data.</text>
</comment>
<reference evidence="2" key="1">
    <citation type="submission" date="2016-04" db="EMBL/GenBank/DDBJ databases">
        <authorList>
            <person name="Nguyen H.D."/>
            <person name="Samba Siva P."/>
            <person name="Cullis J."/>
            <person name="Levesque C.A."/>
            <person name="Hambleton S."/>
        </authorList>
    </citation>
    <scope>NUCLEOTIDE SEQUENCE</scope>
    <source>
        <strain evidence="2">DAOMC 236416</strain>
    </source>
</reference>
<keyword evidence="3" id="KW-1185">Reference proteome</keyword>
<dbReference type="Proteomes" id="UP000077521">
    <property type="component" value="Unassembled WGS sequence"/>
</dbReference>
<accession>A0A8T8SD97</accession>